<evidence type="ECO:0000256" key="4">
    <source>
        <dbReference type="ARBA" id="ARBA00022687"/>
    </source>
</evidence>
<comment type="function">
    <text evidence="7">Cell autonomous antagonist of the canonical Wnt signaling pathway.</text>
</comment>
<evidence type="ECO:0000256" key="3">
    <source>
        <dbReference type="ARBA" id="ARBA00022490"/>
    </source>
</evidence>
<reference evidence="9" key="1">
    <citation type="journal article" date="2012" name="Nature">
        <title>The oyster genome reveals stress adaptation and complexity of shell formation.</title>
        <authorList>
            <person name="Zhang G."/>
            <person name="Fang X."/>
            <person name="Guo X."/>
            <person name="Li L."/>
            <person name="Luo R."/>
            <person name="Xu F."/>
            <person name="Yang P."/>
            <person name="Zhang L."/>
            <person name="Wang X."/>
            <person name="Qi H."/>
            <person name="Xiong Z."/>
            <person name="Que H."/>
            <person name="Xie Y."/>
            <person name="Holland P.W."/>
            <person name="Paps J."/>
            <person name="Zhu Y."/>
            <person name="Wu F."/>
            <person name="Chen Y."/>
            <person name="Wang J."/>
            <person name="Peng C."/>
            <person name="Meng J."/>
            <person name="Yang L."/>
            <person name="Liu J."/>
            <person name="Wen B."/>
            <person name="Zhang N."/>
            <person name="Huang Z."/>
            <person name="Zhu Q."/>
            <person name="Feng Y."/>
            <person name="Mount A."/>
            <person name="Hedgecock D."/>
            <person name="Xu Z."/>
            <person name="Liu Y."/>
            <person name="Domazet-Loso T."/>
            <person name="Du Y."/>
            <person name="Sun X."/>
            <person name="Zhang S."/>
            <person name="Liu B."/>
            <person name="Cheng P."/>
            <person name="Jiang X."/>
            <person name="Li J."/>
            <person name="Fan D."/>
            <person name="Wang W."/>
            <person name="Fu W."/>
            <person name="Wang T."/>
            <person name="Wang B."/>
            <person name="Zhang J."/>
            <person name="Peng Z."/>
            <person name="Li Y."/>
            <person name="Li N."/>
            <person name="Wang J."/>
            <person name="Chen M."/>
            <person name="He Y."/>
            <person name="Tan F."/>
            <person name="Song X."/>
            <person name="Zheng Q."/>
            <person name="Huang R."/>
            <person name="Yang H."/>
            <person name="Du X."/>
            <person name="Chen L."/>
            <person name="Yang M."/>
            <person name="Gaffney P.M."/>
            <person name="Wang S."/>
            <person name="Luo L."/>
            <person name="She Z."/>
            <person name="Ming Y."/>
            <person name="Huang W."/>
            <person name="Zhang S."/>
            <person name="Huang B."/>
            <person name="Zhang Y."/>
            <person name="Qu T."/>
            <person name="Ni P."/>
            <person name="Miao G."/>
            <person name="Wang J."/>
            <person name="Wang Q."/>
            <person name="Steinberg C.E."/>
            <person name="Wang H."/>
            <person name="Li N."/>
            <person name="Qian L."/>
            <person name="Zhang G."/>
            <person name="Li Y."/>
            <person name="Yang H."/>
            <person name="Liu X."/>
            <person name="Wang J."/>
            <person name="Yin Y."/>
            <person name="Wang J."/>
        </authorList>
    </citation>
    <scope>NUCLEOTIDE SEQUENCE [LARGE SCALE GENOMIC DNA]</scope>
    <source>
        <strain evidence="9">05x7-T-G4-1.051#20</strain>
    </source>
</reference>
<feature type="compositionally biased region" description="Basic and acidic residues" evidence="8">
    <location>
        <begin position="401"/>
        <end position="453"/>
    </location>
</feature>
<keyword evidence="2 7" id="KW-1003">Cell membrane</keyword>
<evidence type="ECO:0000256" key="7">
    <source>
        <dbReference type="RuleBase" id="RU367060"/>
    </source>
</evidence>
<keyword evidence="5" id="KW-0479">Metal-binding</keyword>
<keyword evidence="4 7" id="KW-0879">Wnt signaling pathway</keyword>
<dbReference type="GO" id="GO:0005737">
    <property type="term" value="C:cytoplasm"/>
    <property type="evidence" value="ECO:0007669"/>
    <property type="project" value="UniProtKB-SubCell"/>
</dbReference>
<organism evidence="9">
    <name type="scientific">Magallana gigas</name>
    <name type="common">Pacific oyster</name>
    <name type="synonym">Crassostrea gigas</name>
    <dbReference type="NCBI Taxonomy" id="29159"/>
    <lineage>
        <taxon>Eukaryota</taxon>
        <taxon>Metazoa</taxon>
        <taxon>Spiralia</taxon>
        <taxon>Lophotrochozoa</taxon>
        <taxon>Mollusca</taxon>
        <taxon>Bivalvia</taxon>
        <taxon>Autobranchia</taxon>
        <taxon>Pteriomorphia</taxon>
        <taxon>Ostreida</taxon>
        <taxon>Ostreoidea</taxon>
        <taxon>Ostreidae</taxon>
        <taxon>Magallana</taxon>
    </lineage>
</organism>
<gene>
    <name evidence="9" type="ORF">CGI_10023852</name>
</gene>
<dbReference type="GO" id="GO:0005886">
    <property type="term" value="C:plasma membrane"/>
    <property type="evidence" value="ECO:0007669"/>
    <property type="project" value="UniProtKB-SubCell"/>
</dbReference>
<dbReference type="InterPro" id="IPR002048">
    <property type="entry name" value="EF_hand_dom"/>
</dbReference>
<dbReference type="PROSITE" id="PS50222">
    <property type="entry name" value="EF_HAND_2"/>
    <property type="match status" value="1"/>
</dbReference>
<dbReference type="AlphaFoldDB" id="K1R856"/>
<evidence type="ECO:0000256" key="6">
    <source>
        <dbReference type="ARBA" id="ARBA00023136"/>
    </source>
</evidence>
<feature type="region of interest" description="Disordered" evidence="8">
    <location>
        <begin position="179"/>
        <end position="210"/>
    </location>
</feature>
<dbReference type="GO" id="GO:0090090">
    <property type="term" value="P:negative regulation of canonical Wnt signaling pathway"/>
    <property type="evidence" value="ECO:0007669"/>
    <property type="project" value="UniProtKB-ARBA"/>
</dbReference>
<sequence length="546" mass="62641">MRARSKRLFSRGAAIGKKILGFHKVLGELSVSLENKGGNIPLRVELPPQKMDTENPKVLELEQGLDKPQLNIERFERGDCPLLPEPVRLAICEAQLTTHRALLYRWSPVTIEFECGVHFEGLEKNKQEWSFTLYDFDGHGKITREDLSSLLKALHDAVGSSIKIPSNGTKTLKLRLTVGQDNTQLPENKSPSKGKKEKVKDSDKVKVKDSDKVKEVPKSKEFAKLNNNLTATHVQLPAKQCNSDLQERVKGQCQNSCQVKGHNPCTAQSQDFLCSGSKRIQLTSQERQQLVELVQENMERNHVKQLRRHHSDCRGTTTHDHSHHKRRHRVHCTNVVTCNNQTSAATPANNNPNPNNQEERAKECQDRRNYYLDLAGIEHNAKPQSSAQNLNNSVGQSARTAADHLRSKSQETSKKCDNLQRESQRIKQQHLDSVKTEHLRSRSFDPQEVETKSPKGHHKGSSPHKHGRFRPVSLPVHVPDSMSHYHRRHRHRDKDHDLAMQQVAEWIEREHACDVVDGDKIVVQKHEHHHFHEHHHHHHYHHYYEA</sequence>
<proteinExistence type="inferred from homology"/>
<evidence type="ECO:0000313" key="9">
    <source>
        <dbReference type="EMBL" id="EKC37380.1"/>
    </source>
</evidence>
<feature type="compositionally biased region" description="Low complexity" evidence="8">
    <location>
        <begin position="342"/>
        <end position="356"/>
    </location>
</feature>
<comment type="subcellular location">
    <subcellularLocation>
        <location evidence="7">Cell membrane</location>
    </subcellularLocation>
    <subcellularLocation>
        <location evidence="7">Cytoplasm</location>
    </subcellularLocation>
</comment>
<dbReference type="PANTHER" id="PTHR22611:SF9">
    <property type="entry name" value="PROTEIN NAKED CUTICLE"/>
    <property type="match status" value="1"/>
</dbReference>
<dbReference type="InterPro" id="IPR011992">
    <property type="entry name" value="EF-hand-dom_pair"/>
</dbReference>
<feature type="compositionally biased region" description="Polar residues" evidence="8">
    <location>
        <begin position="382"/>
        <end position="399"/>
    </location>
</feature>
<keyword evidence="3" id="KW-0963">Cytoplasm</keyword>
<protein>
    <recommendedName>
        <fullName evidence="7">Protein naked cuticle homolog</fullName>
    </recommendedName>
</protein>
<dbReference type="InterPro" id="IPR040140">
    <property type="entry name" value="Nkd-like"/>
</dbReference>
<feature type="region of interest" description="Disordered" evidence="8">
    <location>
        <begin position="382"/>
        <end position="478"/>
    </location>
</feature>
<evidence type="ECO:0000256" key="5">
    <source>
        <dbReference type="ARBA" id="ARBA00022723"/>
    </source>
</evidence>
<name>K1R856_MAGGI</name>
<feature type="compositionally biased region" description="Basic and acidic residues" evidence="8">
    <location>
        <begin position="198"/>
        <end position="210"/>
    </location>
</feature>
<dbReference type="GO" id="GO:0016055">
    <property type="term" value="P:Wnt signaling pathway"/>
    <property type="evidence" value="ECO:0007669"/>
    <property type="project" value="UniProtKB-UniRule"/>
</dbReference>
<evidence type="ECO:0000256" key="8">
    <source>
        <dbReference type="SAM" id="MobiDB-lite"/>
    </source>
</evidence>
<dbReference type="HOGENOM" id="CLU_617121_0_0_1"/>
<dbReference type="PANTHER" id="PTHR22611">
    <property type="entry name" value="PROTEIN NAKED CUTICLE"/>
    <property type="match status" value="1"/>
</dbReference>
<comment type="similarity">
    <text evidence="1 7">Belongs to the NKD family.</text>
</comment>
<evidence type="ECO:0000256" key="2">
    <source>
        <dbReference type="ARBA" id="ARBA00022475"/>
    </source>
</evidence>
<dbReference type="SUPFAM" id="SSF47473">
    <property type="entry name" value="EF-hand"/>
    <property type="match status" value="1"/>
</dbReference>
<feature type="compositionally biased region" description="Basic residues" evidence="8">
    <location>
        <begin position="454"/>
        <end position="469"/>
    </location>
</feature>
<dbReference type="EMBL" id="JH818171">
    <property type="protein sequence ID" value="EKC37380.1"/>
    <property type="molecule type" value="Genomic_DNA"/>
</dbReference>
<feature type="region of interest" description="Disordered" evidence="8">
    <location>
        <begin position="342"/>
        <end position="365"/>
    </location>
</feature>
<keyword evidence="6" id="KW-0472">Membrane</keyword>
<dbReference type="Gene3D" id="1.10.238.10">
    <property type="entry name" value="EF-hand"/>
    <property type="match status" value="1"/>
</dbReference>
<dbReference type="InParanoid" id="K1R856"/>
<dbReference type="GO" id="GO:0005509">
    <property type="term" value="F:calcium ion binding"/>
    <property type="evidence" value="ECO:0007669"/>
    <property type="project" value="InterPro"/>
</dbReference>
<evidence type="ECO:0000256" key="1">
    <source>
        <dbReference type="ARBA" id="ARBA00007081"/>
    </source>
</evidence>
<feature type="region of interest" description="Disordered" evidence="8">
    <location>
        <begin position="305"/>
        <end position="329"/>
    </location>
</feature>
<accession>K1R856</accession>